<dbReference type="PANTHER" id="PTHR11709">
    <property type="entry name" value="MULTI-COPPER OXIDASE"/>
    <property type="match status" value="1"/>
</dbReference>
<comment type="caution">
    <text evidence="4">The sequence shown here is derived from an EMBL/GenBank/DDBJ whole genome shotgun (WGS) entry which is preliminary data.</text>
</comment>
<sequence length="422" mass="46218">MFFYSVDEHTLNVTEADGTGIYGPSDLHRLRFHNGQRYSVIVQTKKKDAGKSFYMRARMDPDCWSWVFNDVQLTALGIIALTGDDSYVIGASSSETAPQTVDWPDEFTSECLDINTNSMVPIIQRSVPRQVSGSGAFQNAFGFEIIATGGIITRAEAAASAANNSSLRQDALKNGTFNSTDRAGPLPAASRGTGELLDKREIKLGQPNLPLKHTSYWESITRIAGPPPTPAGTIGKFFVNNKSWKTSPYQPVLHDLLPSGSRARISPTIANVVYPTVGWYDLYLVNLDPVASHPYHLHALDMHLVAIGQGLPTQETIANLTYKTENPLRRDTIVIGGGSFAVVRINADIPGAWLMHCHIGWHLEGGFAGIVMVQPEVVKTFKIPQANLNLCPSRKPPLDAIGPRGTNIIRKTLKVMKTWDIL</sequence>
<keyword evidence="5" id="KW-1185">Reference proteome</keyword>
<evidence type="ECO:0000259" key="3">
    <source>
        <dbReference type="Pfam" id="PF07731"/>
    </source>
</evidence>
<organism evidence="4 5">
    <name type="scientific">Austropuccinia psidii MF-1</name>
    <dbReference type="NCBI Taxonomy" id="1389203"/>
    <lineage>
        <taxon>Eukaryota</taxon>
        <taxon>Fungi</taxon>
        <taxon>Dikarya</taxon>
        <taxon>Basidiomycota</taxon>
        <taxon>Pucciniomycotina</taxon>
        <taxon>Pucciniomycetes</taxon>
        <taxon>Pucciniales</taxon>
        <taxon>Sphaerophragmiaceae</taxon>
        <taxon>Austropuccinia</taxon>
    </lineage>
</organism>
<proteinExistence type="inferred from homology"/>
<evidence type="ECO:0000256" key="1">
    <source>
        <dbReference type="ARBA" id="ARBA00010609"/>
    </source>
</evidence>
<dbReference type="PANTHER" id="PTHR11709:SF414">
    <property type="entry name" value="ADR239WP"/>
    <property type="match status" value="1"/>
</dbReference>
<name>A0A9Q3P6K2_9BASI</name>
<evidence type="ECO:0000259" key="2">
    <source>
        <dbReference type="Pfam" id="PF00394"/>
    </source>
</evidence>
<dbReference type="Pfam" id="PF00394">
    <property type="entry name" value="Cu-oxidase"/>
    <property type="match status" value="1"/>
</dbReference>
<evidence type="ECO:0000313" key="4">
    <source>
        <dbReference type="EMBL" id="MBW0550205.1"/>
    </source>
</evidence>
<dbReference type="Gene3D" id="2.60.40.420">
    <property type="entry name" value="Cupredoxins - blue copper proteins"/>
    <property type="match status" value="2"/>
</dbReference>
<dbReference type="EMBL" id="AVOT02055726">
    <property type="protein sequence ID" value="MBW0550205.1"/>
    <property type="molecule type" value="Genomic_DNA"/>
</dbReference>
<dbReference type="Proteomes" id="UP000765509">
    <property type="component" value="Unassembled WGS sequence"/>
</dbReference>
<accession>A0A9Q3P6K2</accession>
<protein>
    <submittedName>
        <fullName evidence="4">Uncharacterized protein</fullName>
    </submittedName>
</protein>
<feature type="domain" description="Plastocyanin-like" evidence="2">
    <location>
        <begin position="2"/>
        <end position="59"/>
    </location>
</feature>
<reference evidence="4" key="1">
    <citation type="submission" date="2021-03" db="EMBL/GenBank/DDBJ databases">
        <title>Draft genome sequence of rust myrtle Austropuccinia psidii MF-1, a brazilian biotype.</title>
        <authorList>
            <person name="Quecine M.C."/>
            <person name="Pachon D.M.R."/>
            <person name="Bonatelli M.L."/>
            <person name="Correr F.H."/>
            <person name="Franceschini L.M."/>
            <person name="Leite T.F."/>
            <person name="Margarido G.R.A."/>
            <person name="Almeida C.A."/>
            <person name="Ferrarezi J.A."/>
            <person name="Labate C.A."/>
        </authorList>
    </citation>
    <scope>NUCLEOTIDE SEQUENCE</scope>
    <source>
        <strain evidence="4">MF-1</strain>
    </source>
</reference>
<dbReference type="OrthoDB" id="2121828at2759"/>
<evidence type="ECO:0000313" key="5">
    <source>
        <dbReference type="Proteomes" id="UP000765509"/>
    </source>
</evidence>
<feature type="domain" description="Plastocyanin-like" evidence="3">
    <location>
        <begin position="264"/>
        <end position="376"/>
    </location>
</feature>
<dbReference type="InterPro" id="IPR008972">
    <property type="entry name" value="Cupredoxin"/>
</dbReference>
<dbReference type="InterPro" id="IPR011706">
    <property type="entry name" value="Cu-oxidase_C"/>
</dbReference>
<dbReference type="SUPFAM" id="SSF49503">
    <property type="entry name" value="Cupredoxins"/>
    <property type="match status" value="2"/>
</dbReference>
<comment type="similarity">
    <text evidence="1">Belongs to the multicopper oxidase family.</text>
</comment>
<dbReference type="Pfam" id="PF07731">
    <property type="entry name" value="Cu-oxidase_2"/>
    <property type="match status" value="1"/>
</dbReference>
<gene>
    <name evidence="4" type="ORF">O181_089920</name>
</gene>
<dbReference type="GO" id="GO:0016491">
    <property type="term" value="F:oxidoreductase activity"/>
    <property type="evidence" value="ECO:0007669"/>
    <property type="project" value="InterPro"/>
</dbReference>
<dbReference type="GO" id="GO:0005507">
    <property type="term" value="F:copper ion binding"/>
    <property type="evidence" value="ECO:0007669"/>
    <property type="project" value="InterPro"/>
</dbReference>
<dbReference type="AlphaFoldDB" id="A0A9Q3P6K2"/>
<dbReference type="InterPro" id="IPR001117">
    <property type="entry name" value="Cu-oxidase_2nd"/>
</dbReference>
<dbReference type="InterPro" id="IPR045087">
    <property type="entry name" value="Cu-oxidase_fam"/>
</dbReference>
<dbReference type="CDD" id="cd13904">
    <property type="entry name" value="CuRO_3_Diphenol_Ox"/>
    <property type="match status" value="1"/>
</dbReference>